<sequence>MLESMGHIELLSLHADILAQLRSKNILRTSNNPTGDYAEWLISQIFGMELCNNSAAGIDAIDSDGNRVQIKARRVISGSHARNLSALRNYNNAEFDYLIAVIFDEKYNVIEAYKISHEVIGKYAKYSKHVNAHIITLKGEILSECCVVDIRKTIIEDAVLLNTE</sequence>
<dbReference type="InterPro" id="IPR054267">
    <property type="entry name" value="DUF6998"/>
</dbReference>
<proteinExistence type="predicted"/>
<feature type="domain" description="DUF6998" evidence="1">
    <location>
        <begin position="35"/>
        <end position="134"/>
    </location>
</feature>
<organism evidence="2 3">
    <name type="scientific">Morganella psychrotolerans</name>
    <dbReference type="NCBI Taxonomy" id="368603"/>
    <lineage>
        <taxon>Bacteria</taxon>
        <taxon>Pseudomonadati</taxon>
        <taxon>Pseudomonadota</taxon>
        <taxon>Gammaproteobacteria</taxon>
        <taxon>Enterobacterales</taxon>
        <taxon>Morganellaceae</taxon>
        <taxon>Morganella</taxon>
    </lineage>
</organism>
<dbReference type="Proteomes" id="UP000092377">
    <property type="component" value="Unassembled WGS sequence"/>
</dbReference>
<evidence type="ECO:0000313" key="2">
    <source>
        <dbReference type="EMBL" id="OBU12444.1"/>
    </source>
</evidence>
<reference evidence="3" key="1">
    <citation type="submission" date="2016-06" db="EMBL/GenBank/DDBJ databases">
        <authorList>
            <person name="Butler K."/>
        </authorList>
    </citation>
    <scope>NUCLEOTIDE SEQUENCE [LARGE SCALE GENOMIC DNA]</scope>
    <source>
        <strain evidence="3">GCSL-Mp20</strain>
    </source>
</reference>
<dbReference type="AlphaFoldDB" id="A0A1B8HS39"/>
<keyword evidence="3" id="KW-1185">Reference proteome</keyword>
<gene>
    <name evidence="2" type="ORF">AYY18_15960</name>
</gene>
<protein>
    <recommendedName>
        <fullName evidence="1">DUF6998 domain-containing protein</fullName>
    </recommendedName>
</protein>
<dbReference type="EMBL" id="LZEY01000006">
    <property type="protein sequence ID" value="OBU12444.1"/>
    <property type="molecule type" value="Genomic_DNA"/>
</dbReference>
<evidence type="ECO:0000313" key="3">
    <source>
        <dbReference type="Proteomes" id="UP000092377"/>
    </source>
</evidence>
<comment type="caution">
    <text evidence="2">The sequence shown here is derived from an EMBL/GenBank/DDBJ whole genome shotgun (WGS) entry which is preliminary data.</text>
</comment>
<dbReference type="Pfam" id="PF22522">
    <property type="entry name" value="DUF6998"/>
    <property type="match status" value="1"/>
</dbReference>
<accession>A0A1B8HS39</accession>
<name>A0A1B8HS39_9GAMM</name>
<evidence type="ECO:0000259" key="1">
    <source>
        <dbReference type="Pfam" id="PF22522"/>
    </source>
</evidence>